<dbReference type="InterPro" id="IPR006311">
    <property type="entry name" value="TAT_signal"/>
</dbReference>
<dbReference type="RefSeq" id="WP_172309162.1">
    <property type="nucleotide sequence ID" value="NZ_WOEY01000017.1"/>
</dbReference>
<accession>A0ABX2BL68</accession>
<proteinExistence type="predicted"/>
<dbReference type="EMBL" id="WOEY01000017">
    <property type="protein sequence ID" value="NPT40530.1"/>
    <property type="molecule type" value="Genomic_DNA"/>
</dbReference>
<sequence>MSEEKLSSVNGFTPDLTRRCALKTLAVATQLAIFSPLVFPVAGLAQASNNAVSKVPTRPPGADPASFRGSEFLALSVALTGHTSMDSTVGMRLFATLSTEDSSFPDRAAALARQTRAGQTPQQLLTLAKMAGLHDVALAIVASWYTGTVTRNHHSTMVAYADSLMYLTVADGLSPPTYCANGPLWWEIPPPAAGVSTPAEAERARLPASVPVIDKQA</sequence>
<organism evidence="1 2">
    <name type="scientific">Paraburkholderia solitsugae</name>
    <dbReference type="NCBI Taxonomy" id="2675748"/>
    <lineage>
        <taxon>Bacteria</taxon>
        <taxon>Pseudomonadati</taxon>
        <taxon>Pseudomonadota</taxon>
        <taxon>Betaproteobacteria</taxon>
        <taxon>Burkholderiales</taxon>
        <taxon>Burkholderiaceae</taxon>
        <taxon>Paraburkholderia</taxon>
    </lineage>
</organism>
<dbReference type="PROSITE" id="PS51318">
    <property type="entry name" value="TAT"/>
    <property type="match status" value="1"/>
</dbReference>
<dbReference type="Pfam" id="PF12318">
    <property type="entry name" value="FAD-SLDH"/>
    <property type="match status" value="1"/>
</dbReference>
<name>A0ABX2BL68_9BURK</name>
<gene>
    <name evidence="1" type="ORF">GNZ12_04235</name>
</gene>
<evidence type="ECO:0000313" key="2">
    <source>
        <dbReference type="Proteomes" id="UP000652198"/>
    </source>
</evidence>
<comment type="caution">
    <text evidence="1">The sequence shown here is derived from an EMBL/GenBank/DDBJ whole genome shotgun (WGS) entry which is preliminary data.</text>
</comment>
<dbReference type="InterPro" id="IPR024651">
    <property type="entry name" value="FAD-SLDH_ssu"/>
</dbReference>
<evidence type="ECO:0008006" key="3">
    <source>
        <dbReference type="Google" id="ProtNLM"/>
    </source>
</evidence>
<evidence type="ECO:0000313" key="1">
    <source>
        <dbReference type="EMBL" id="NPT40530.1"/>
    </source>
</evidence>
<protein>
    <recommendedName>
        <fullName evidence="3">Membrane bound FAD containing D-sorbitol dehydrogenase</fullName>
    </recommendedName>
</protein>
<keyword evidence="2" id="KW-1185">Reference proteome</keyword>
<reference evidence="1 2" key="1">
    <citation type="submission" date="2019-11" db="EMBL/GenBank/DDBJ databases">
        <title>Metabolism of dissolved organic matter in forest soils.</title>
        <authorList>
            <person name="Cyle K.T."/>
            <person name="Wilhelm R.C."/>
            <person name="Martinez C.E."/>
        </authorList>
    </citation>
    <scope>NUCLEOTIDE SEQUENCE [LARGE SCALE GENOMIC DNA]</scope>
    <source>
        <strain evidence="1 2">1N</strain>
    </source>
</reference>
<dbReference type="Proteomes" id="UP000652198">
    <property type="component" value="Unassembled WGS sequence"/>
</dbReference>